<sequence length="237" mass="26393">MAPAVFCMLISGLSLITVIISTTLVFIVCARLTRKPWKKIKTLRNDLINYRLGFDGERYVAAELAPLATKGYYIFHDFIFDMVPGGDDTNFNIDHIAVGPEGVFAIETKAKRKQTKAPVNELQSHEIAVEGSSVENTILRFPDGSTDNEPIAQAIRQAASLQRWLSKSGITLEVRPLVVLPGWMINNPNWTKLGVQSAKNIALRLPDLGKGRRLTHQEVQQIAARLEDKCRNIEGAR</sequence>
<feature type="domain" description="NERD" evidence="2">
    <location>
        <begin position="52"/>
        <end position="184"/>
    </location>
</feature>
<dbReference type="PROSITE" id="PS50965">
    <property type="entry name" value="NERD"/>
    <property type="match status" value="1"/>
</dbReference>
<reference evidence="3" key="1">
    <citation type="submission" date="2024-07" db="EMBL/GenBank/DDBJ databases">
        <title>Complete genome sequence of Verrucomicrobiaceae bacterium NT6N.</title>
        <authorList>
            <person name="Huang C."/>
            <person name="Takami H."/>
            <person name="Hamasaki K."/>
        </authorList>
    </citation>
    <scope>NUCLEOTIDE SEQUENCE</scope>
    <source>
        <strain evidence="3">NT6N</strain>
    </source>
</reference>
<dbReference type="KEGG" id="osu:NT6N_01010"/>
<evidence type="ECO:0000259" key="2">
    <source>
        <dbReference type="PROSITE" id="PS50965"/>
    </source>
</evidence>
<dbReference type="EMBL" id="AP026866">
    <property type="protein sequence ID" value="BDS05061.1"/>
    <property type="molecule type" value="Genomic_DNA"/>
</dbReference>
<dbReference type="InterPro" id="IPR011528">
    <property type="entry name" value="NERD"/>
</dbReference>
<feature type="transmembrane region" description="Helical" evidence="1">
    <location>
        <begin position="6"/>
        <end position="30"/>
    </location>
</feature>
<dbReference type="Pfam" id="PF08378">
    <property type="entry name" value="NERD"/>
    <property type="match status" value="1"/>
</dbReference>
<evidence type="ECO:0000313" key="3">
    <source>
        <dbReference type="EMBL" id="BDS05061.1"/>
    </source>
</evidence>
<gene>
    <name evidence="3" type="ORF">NT6N_01010</name>
</gene>
<organism evidence="3">
    <name type="scientific">Oceaniferula spumae</name>
    <dbReference type="NCBI Taxonomy" id="2979115"/>
    <lineage>
        <taxon>Bacteria</taxon>
        <taxon>Pseudomonadati</taxon>
        <taxon>Verrucomicrobiota</taxon>
        <taxon>Verrucomicrobiia</taxon>
        <taxon>Verrucomicrobiales</taxon>
        <taxon>Verrucomicrobiaceae</taxon>
        <taxon>Oceaniferula</taxon>
    </lineage>
</organism>
<keyword evidence="1" id="KW-0472">Membrane</keyword>
<accession>A0AAT9FGF9</accession>
<evidence type="ECO:0000256" key="1">
    <source>
        <dbReference type="SAM" id="Phobius"/>
    </source>
</evidence>
<keyword evidence="1" id="KW-1133">Transmembrane helix</keyword>
<name>A0AAT9FGF9_9BACT</name>
<proteinExistence type="predicted"/>
<keyword evidence="1" id="KW-0812">Transmembrane</keyword>
<dbReference type="AlphaFoldDB" id="A0AAT9FGF9"/>
<protein>
    <recommendedName>
        <fullName evidence="2">NERD domain-containing protein</fullName>
    </recommendedName>
</protein>